<evidence type="ECO:0000313" key="10">
    <source>
        <dbReference type="EMBL" id="MCL7040879.1"/>
    </source>
</evidence>
<sequence>MDLQYFPVRNIHNLYRKDFLYTLTFLLILFSFPLFLGYFDHFQPRFIFQILPNYQNLKRETCDYSKGKWVPDEGTDLPGSYNESCQFLDPGFRCHRNGRKDDGYLKWRWQPDNCSIPRFNATDFLERSKNGRIVFAGDSIGRNQWESLVCMLSQAISNHTSIYEESGKPITKHKGYLSIRFNDYNLTVEYYRVPFLVIVDRPPHNSSNQIQSTVRVDQLHWRSKQWNGANILIFNAGHWWSEDKTIKMGCYFQEGGKINITMNVQEAFWKSLQTWRSWVTQNTHPDNSYIFFRSYSPTHYRQNTLTCYDFEPYYCRGGKWDEGGHCDSSTSPENNYTKLKTEPWNNMFIYKTIEMMKDMKRNIQFLNITYLTEYRKDGHPSVHREPGTPIPSPQDCSHWCLPGVPDTWNKLLYAHLLSKDYRSKKRKNL</sequence>
<dbReference type="GO" id="GO:0016413">
    <property type="term" value="F:O-acetyltransferase activity"/>
    <property type="evidence" value="ECO:0007669"/>
    <property type="project" value="InterPro"/>
</dbReference>
<keyword evidence="5 7" id="KW-1133">Transmembrane helix</keyword>
<proteinExistence type="inferred from homology"/>
<reference evidence="10" key="1">
    <citation type="submission" date="2022-03" db="EMBL/GenBank/DDBJ databases">
        <title>A functionally conserved STORR gene fusion in Papaver species that diverged 16.8 million years ago.</title>
        <authorList>
            <person name="Catania T."/>
        </authorList>
    </citation>
    <scope>NUCLEOTIDE SEQUENCE</scope>
    <source>
        <strain evidence="10">S-191538</strain>
    </source>
</reference>
<dbReference type="Pfam" id="PF13839">
    <property type="entry name" value="PC-Esterase"/>
    <property type="match status" value="2"/>
</dbReference>
<dbReference type="AlphaFoldDB" id="A0AA41VGQ8"/>
<dbReference type="PANTHER" id="PTHR32285:SF53">
    <property type="entry name" value="PROTEIN TRICHOME BIREFRINGENCE-LIKE 9"/>
    <property type="match status" value="1"/>
</dbReference>
<feature type="domain" description="Trichome birefringence-like C-terminal" evidence="8">
    <location>
        <begin position="309"/>
        <end position="414"/>
    </location>
</feature>
<keyword evidence="11" id="KW-1185">Reference proteome</keyword>
<keyword evidence="6 7" id="KW-0472">Membrane</keyword>
<evidence type="ECO:0008006" key="12">
    <source>
        <dbReference type="Google" id="ProtNLM"/>
    </source>
</evidence>
<dbReference type="Pfam" id="PF14416">
    <property type="entry name" value="PMR5N"/>
    <property type="match status" value="1"/>
</dbReference>
<evidence type="ECO:0000256" key="7">
    <source>
        <dbReference type="SAM" id="Phobius"/>
    </source>
</evidence>
<protein>
    <recommendedName>
        <fullName evidence="12">Trichome birefringence-like N-terminal domain-containing protein</fullName>
    </recommendedName>
</protein>
<evidence type="ECO:0000256" key="5">
    <source>
        <dbReference type="ARBA" id="ARBA00022989"/>
    </source>
</evidence>
<dbReference type="InterPro" id="IPR029962">
    <property type="entry name" value="TBL"/>
</dbReference>
<comment type="subcellular location">
    <subcellularLocation>
        <location evidence="1">Membrane</location>
        <topology evidence="1">Single-pass membrane protein</topology>
    </subcellularLocation>
</comment>
<organism evidence="10 11">
    <name type="scientific">Papaver nudicaule</name>
    <name type="common">Iceland poppy</name>
    <dbReference type="NCBI Taxonomy" id="74823"/>
    <lineage>
        <taxon>Eukaryota</taxon>
        <taxon>Viridiplantae</taxon>
        <taxon>Streptophyta</taxon>
        <taxon>Embryophyta</taxon>
        <taxon>Tracheophyta</taxon>
        <taxon>Spermatophyta</taxon>
        <taxon>Magnoliopsida</taxon>
        <taxon>Ranunculales</taxon>
        <taxon>Papaveraceae</taxon>
        <taxon>Papaveroideae</taxon>
        <taxon>Papaver</taxon>
    </lineage>
</organism>
<evidence type="ECO:0000256" key="1">
    <source>
        <dbReference type="ARBA" id="ARBA00004167"/>
    </source>
</evidence>
<dbReference type="EMBL" id="JAJJMA010217440">
    <property type="protein sequence ID" value="MCL7040879.1"/>
    <property type="molecule type" value="Genomic_DNA"/>
</dbReference>
<dbReference type="GO" id="GO:0005794">
    <property type="term" value="C:Golgi apparatus"/>
    <property type="evidence" value="ECO:0007669"/>
    <property type="project" value="TreeGrafter"/>
</dbReference>
<dbReference type="GO" id="GO:0016020">
    <property type="term" value="C:membrane"/>
    <property type="evidence" value="ECO:0007669"/>
    <property type="project" value="UniProtKB-SubCell"/>
</dbReference>
<gene>
    <name evidence="10" type="ORF">MKW94_022052</name>
</gene>
<comment type="caution">
    <text evidence="10">The sequence shown here is derived from an EMBL/GenBank/DDBJ whole genome shotgun (WGS) entry which is preliminary data.</text>
</comment>
<evidence type="ECO:0000256" key="3">
    <source>
        <dbReference type="ARBA" id="ARBA00022692"/>
    </source>
</evidence>
<evidence type="ECO:0000313" key="11">
    <source>
        <dbReference type="Proteomes" id="UP001177140"/>
    </source>
</evidence>
<evidence type="ECO:0000259" key="8">
    <source>
        <dbReference type="Pfam" id="PF13839"/>
    </source>
</evidence>
<accession>A0AA41VGQ8</accession>
<dbReference type="Proteomes" id="UP001177140">
    <property type="component" value="Unassembled WGS sequence"/>
</dbReference>
<evidence type="ECO:0000256" key="6">
    <source>
        <dbReference type="ARBA" id="ARBA00023136"/>
    </source>
</evidence>
<evidence type="ECO:0000259" key="9">
    <source>
        <dbReference type="Pfam" id="PF14416"/>
    </source>
</evidence>
<keyword evidence="4" id="KW-0735">Signal-anchor</keyword>
<dbReference type="InterPro" id="IPR025846">
    <property type="entry name" value="TBL_N"/>
</dbReference>
<feature type="domain" description="Trichome birefringence-like C-terminal" evidence="8">
    <location>
        <begin position="116"/>
        <end position="304"/>
    </location>
</feature>
<evidence type="ECO:0000256" key="2">
    <source>
        <dbReference type="ARBA" id="ARBA00007727"/>
    </source>
</evidence>
<comment type="similarity">
    <text evidence="2">Belongs to the PC-esterase family. TBL subfamily.</text>
</comment>
<name>A0AA41VGQ8_PAPNU</name>
<feature type="transmembrane region" description="Helical" evidence="7">
    <location>
        <begin position="20"/>
        <end position="39"/>
    </location>
</feature>
<feature type="domain" description="Trichome birefringence-like N-terminal" evidence="9">
    <location>
        <begin position="60"/>
        <end position="115"/>
    </location>
</feature>
<evidence type="ECO:0000256" key="4">
    <source>
        <dbReference type="ARBA" id="ARBA00022968"/>
    </source>
</evidence>
<dbReference type="InterPro" id="IPR026057">
    <property type="entry name" value="TBL_C"/>
</dbReference>
<keyword evidence="3 7" id="KW-0812">Transmembrane</keyword>
<dbReference type="PANTHER" id="PTHR32285">
    <property type="entry name" value="PROTEIN TRICHOME BIREFRINGENCE-LIKE 9-RELATED"/>
    <property type="match status" value="1"/>
</dbReference>